<feature type="disulfide bond" description="Redox-active" evidence="4">
    <location>
        <begin position="78"/>
        <end position="82"/>
    </location>
</feature>
<feature type="binding site" evidence="3">
    <location>
        <position position="82"/>
    </location>
    <ligand>
        <name>Cu cation</name>
        <dbReference type="ChEBI" id="CHEBI:23378"/>
    </ligand>
</feature>
<dbReference type="GO" id="GO:0046872">
    <property type="term" value="F:metal ion binding"/>
    <property type="evidence" value="ECO:0007669"/>
    <property type="project" value="UniProtKB-KW"/>
</dbReference>
<evidence type="ECO:0000256" key="2">
    <source>
        <dbReference type="ARBA" id="ARBA00023008"/>
    </source>
</evidence>
<dbReference type="Gene3D" id="3.40.30.10">
    <property type="entry name" value="Glutaredoxin"/>
    <property type="match status" value="1"/>
</dbReference>
<comment type="similarity">
    <text evidence="1">Belongs to the SCO1/2 family.</text>
</comment>
<feature type="binding site" evidence="3">
    <location>
        <position position="78"/>
    </location>
    <ligand>
        <name>Cu cation</name>
        <dbReference type="ChEBI" id="CHEBI:23378"/>
    </ligand>
</feature>
<proteinExistence type="inferred from homology"/>
<dbReference type="AlphaFoldDB" id="A0A369TFN4"/>
<evidence type="ECO:0000256" key="1">
    <source>
        <dbReference type="ARBA" id="ARBA00010996"/>
    </source>
</evidence>
<evidence type="ECO:0000313" key="5">
    <source>
        <dbReference type="EMBL" id="RDD63195.1"/>
    </source>
</evidence>
<dbReference type="SUPFAM" id="SSF52833">
    <property type="entry name" value="Thioredoxin-like"/>
    <property type="match status" value="1"/>
</dbReference>
<keyword evidence="6" id="KW-1185">Reference proteome</keyword>
<sequence>MFPKSRIARTVATVSIALSLALVAAVGWKMWQTDSIGQQPDTQAIGGAFQLDSTNGGTVTAADFRGRYMLVFFGYTHCPDVCPATLNAMTQALNYVAGKSPGKADQVTPVFITIDPARDDLSRMKAYVENFHPRLVGLTGNPQQVAAAAGAYKVSYEKVTQEEMDEEGMAGHDGHEGYLMRHSSYIFLMGPDGRHVDHVASSASPTEIADLIQAGVEG</sequence>
<dbReference type="PANTHER" id="PTHR12151:SF25">
    <property type="entry name" value="LINALOOL DEHYDRATASE_ISOMERASE DOMAIN-CONTAINING PROTEIN"/>
    <property type="match status" value="1"/>
</dbReference>
<name>A0A369TFN4_9PROT</name>
<evidence type="ECO:0000256" key="4">
    <source>
        <dbReference type="PIRSR" id="PIRSR603782-2"/>
    </source>
</evidence>
<dbReference type="Proteomes" id="UP000253941">
    <property type="component" value="Unassembled WGS sequence"/>
</dbReference>
<gene>
    <name evidence="5" type="ORF">DRB17_05365</name>
</gene>
<dbReference type="InterPro" id="IPR036249">
    <property type="entry name" value="Thioredoxin-like_sf"/>
</dbReference>
<keyword evidence="4" id="KW-1015">Disulfide bond</keyword>
<evidence type="ECO:0000313" key="6">
    <source>
        <dbReference type="Proteomes" id="UP000253941"/>
    </source>
</evidence>
<comment type="caution">
    <text evidence="5">The sequence shown here is derived from an EMBL/GenBank/DDBJ whole genome shotgun (WGS) entry which is preliminary data.</text>
</comment>
<evidence type="ECO:0000256" key="3">
    <source>
        <dbReference type="PIRSR" id="PIRSR603782-1"/>
    </source>
</evidence>
<feature type="binding site" evidence="3">
    <location>
        <position position="182"/>
    </location>
    <ligand>
        <name>Cu cation</name>
        <dbReference type="ChEBI" id="CHEBI:23378"/>
    </ligand>
</feature>
<organism evidence="5 6">
    <name type="scientific">Ferruginivarius sediminum</name>
    <dbReference type="NCBI Taxonomy" id="2661937"/>
    <lineage>
        <taxon>Bacteria</taxon>
        <taxon>Pseudomonadati</taxon>
        <taxon>Pseudomonadota</taxon>
        <taxon>Alphaproteobacteria</taxon>
        <taxon>Rhodospirillales</taxon>
        <taxon>Rhodospirillaceae</taxon>
        <taxon>Ferruginivarius</taxon>
    </lineage>
</organism>
<dbReference type="RefSeq" id="WP_114581146.1">
    <property type="nucleotide sequence ID" value="NZ_QPMH01000003.1"/>
</dbReference>
<keyword evidence="3" id="KW-0479">Metal-binding</keyword>
<dbReference type="FunFam" id="3.40.30.10:FF:000013">
    <property type="entry name" value="Blast:Protein SCO1 homolog, mitochondrial"/>
    <property type="match status" value="1"/>
</dbReference>
<dbReference type="Pfam" id="PF02630">
    <property type="entry name" value="SCO1-SenC"/>
    <property type="match status" value="1"/>
</dbReference>
<dbReference type="EMBL" id="QPMH01000003">
    <property type="protein sequence ID" value="RDD63195.1"/>
    <property type="molecule type" value="Genomic_DNA"/>
</dbReference>
<accession>A0A369TFN4</accession>
<protein>
    <submittedName>
        <fullName evidence="5">SCO family protein</fullName>
    </submittedName>
</protein>
<dbReference type="InterPro" id="IPR003782">
    <property type="entry name" value="SCO1/SenC"/>
</dbReference>
<dbReference type="CDD" id="cd02968">
    <property type="entry name" value="SCO"/>
    <property type="match status" value="1"/>
</dbReference>
<dbReference type="PANTHER" id="PTHR12151">
    <property type="entry name" value="ELECTRON TRANSPORT PROTIN SCO1/SENC FAMILY MEMBER"/>
    <property type="match status" value="1"/>
</dbReference>
<reference evidence="5 6" key="1">
    <citation type="submission" date="2018-07" db="EMBL/GenBank/DDBJ databases">
        <title>Venubactetium sediminum gen. nov., sp. nov., isolated from a marine solar saltern.</title>
        <authorList>
            <person name="Wang S."/>
        </authorList>
    </citation>
    <scope>NUCLEOTIDE SEQUENCE [LARGE SCALE GENOMIC DNA]</scope>
    <source>
        <strain evidence="5 6">WD2A32</strain>
    </source>
</reference>
<keyword evidence="2 3" id="KW-0186">Copper</keyword>